<evidence type="ECO:0000313" key="12">
    <source>
        <dbReference type="EMBL" id="SVD70004.1"/>
    </source>
</evidence>
<dbReference type="Pfam" id="PF01300">
    <property type="entry name" value="Sua5_yciO_yrdC"/>
    <property type="match status" value="1"/>
</dbReference>
<accession>A0A382XGM2</accession>
<evidence type="ECO:0000256" key="5">
    <source>
        <dbReference type="ARBA" id="ARBA00022679"/>
    </source>
</evidence>
<comment type="subcellular location">
    <subcellularLocation>
        <location evidence="1">Cytoplasm</location>
    </subcellularLocation>
</comment>
<evidence type="ECO:0000256" key="3">
    <source>
        <dbReference type="ARBA" id="ARBA00012584"/>
    </source>
</evidence>
<sequence>VAYPTEHCYGLGCNPLHEQAVRRILHLKHRSWDKGLIVIVDNIRRLARLVELSDRSLLVQPLASWPGPYTWLLPALSSTPLWLRGRHDTLAVRIPGHRIALELCRRAGSAIVSTSANRKDQLPLRSAARVRSEFGDAIDWIIDGPVGDRLTPSVIRDAATGRLIRNAS</sequence>
<protein>
    <recommendedName>
        <fullName evidence="3">L-threonylcarbamoyladenylate synthase</fullName>
        <ecNumber evidence="3">2.7.7.87</ecNumber>
    </recommendedName>
</protein>
<feature type="domain" description="YrdC-like" evidence="11">
    <location>
        <begin position="1"/>
        <end position="168"/>
    </location>
</feature>
<evidence type="ECO:0000256" key="4">
    <source>
        <dbReference type="ARBA" id="ARBA00022490"/>
    </source>
</evidence>
<keyword evidence="9" id="KW-0067">ATP-binding</keyword>
<dbReference type="GO" id="GO:0061710">
    <property type="term" value="F:L-threonylcarbamoyladenylate synthase"/>
    <property type="evidence" value="ECO:0007669"/>
    <property type="project" value="UniProtKB-EC"/>
</dbReference>
<dbReference type="EC" id="2.7.7.87" evidence="3"/>
<dbReference type="GO" id="GO:0002949">
    <property type="term" value="P:tRNA threonylcarbamoyladenosine modification"/>
    <property type="evidence" value="ECO:0007669"/>
    <property type="project" value="InterPro"/>
</dbReference>
<comment type="similarity">
    <text evidence="2">Belongs to the SUA5 family.</text>
</comment>
<evidence type="ECO:0000256" key="6">
    <source>
        <dbReference type="ARBA" id="ARBA00022694"/>
    </source>
</evidence>
<dbReference type="GO" id="GO:0005524">
    <property type="term" value="F:ATP binding"/>
    <property type="evidence" value="ECO:0007669"/>
    <property type="project" value="UniProtKB-KW"/>
</dbReference>
<reference evidence="12" key="1">
    <citation type="submission" date="2018-05" db="EMBL/GenBank/DDBJ databases">
        <authorList>
            <person name="Lanie J.A."/>
            <person name="Ng W.-L."/>
            <person name="Kazmierczak K.M."/>
            <person name="Andrzejewski T.M."/>
            <person name="Davidsen T.M."/>
            <person name="Wayne K.J."/>
            <person name="Tettelin H."/>
            <person name="Glass J.I."/>
            <person name="Rusch D."/>
            <person name="Podicherti R."/>
            <person name="Tsui H.-C.T."/>
            <person name="Winkler M.E."/>
        </authorList>
    </citation>
    <scope>NUCLEOTIDE SEQUENCE</scope>
</reference>
<dbReference type="PANTHER" id="PTHR17490">
    <property type="entry name" value="SUA5"/>
    <property type="match status" value="1"/>
</dbReference>
<keyword evidence="8" id="KW-0547">Nucleotide-binding</keyword>
<dbReference type="PANTHER" id="PTHR17490:SF18">
    <property type="entry name" value="THREONYLCARBAMOYL-AMP SYNTHASE"/>
    <property type="match status" value="1"/>
</dbReference>
<dbReference type="InterPro" id="IPR006070">
    <property type="entry name" value="Sua5-like_dom"/>
</dbReference>
<dbReference type="InterPro" id="IPR017945">
    <property type="entry name" value="DHBP_synth_RibB-like_a/b_dom"/>
</dbReference>
<dbReference type="EMBL" id="UINC01167472">
    <property type="protein sequence ID" value="SVD70004.1"/>
    <property type="molecule type" value="Genomic_DNA"/>
</dbReference>
<dbReference type="InterPro" id="IPR050156">
    <property type="entry name" value="TC-AMP_synthase_SUA5"/>
</dbReference>
<dbReference type="GO" id="GO:0005737">
    <property type="term" value="C:cytoplasm"/>
    <property type="evidence" value="ECO:0007669"/>
    <property type="project" value="UniProtKB-SubCell"/>
</dbReference>
<dbReference type="PROSITE" id="PS51163">
    <property type="entry name" value="YRDC"/>
    <property type="match status" value="1"/>
</dbReference>
<proteinExistence type="inferred from homology"/>
<dbReference type="AlphaFoldDB" id="A0A382XGM2"/>
<dbReference type="GO" id="GO:0006450">
    <property type="term" value="P:regulation of translational fidelity"/>
    <property type="evidence" value="ECO:0007669"/>
    <property type="project" value="TreeGrafter"/>
</dbReference>
<organism evidence="12">
    <name type="scientific">marine metagenome</name>
    <dbReference type="NCBI Taxonomy" id="408172"/>
    <lineage>
        <taxon>unclassified sequences</taxon>
        <taxon>metagenomes</taxon>
        <taxon>ecological metagenomes</taxon>
    </lineage>
</organism>
<keyword evidence="5" id="KW-0808">Transferase</keyword>
<dbReference type="Gene3D" id="3.90.870.10">
    <property type="entry name" value="DHBP synthase"/>
    <property type="match status" value="1"/>
</dbReference>
<keyword evidence="7" id="KW-0548">Nucleotidyltransferase</keyword>
<dbReference type="GO" id="GO:0003725">
    <property type="term" value="F:double-stranded RNA binding"/>
    <property type="evidence" value="ECO:0007669"/>
    <property type="project" value="InterPro"/>
</dbReference>
<evidence type="ECO:0000256" key="1">
    <source>
        <dbReference type="ARBA" id="ARBA00004496"/>
    </source>
</evidence>
<evidence type="ECO:0000259" key="11">
    <source>
        <dbReference type="PROSITE" id="PS51163"/>
    </source>
</evidence>
<feature type="non-terminal residue" evidence="12">
    <location>
        <position position="1"/>
    </location>
</feature>
<evidence type="ECO:0000256" key="7">
    <source>
        <dbReference type="ARBA" id="ARBA00022695"/>
    </source>
</evidence>
<keyword evidence="6" id="KW-0819">tRNA processing</keyword>
<evidence type="ECO:0000256" key="9">
    <source>
        <dbReference type="ARBA" id="ARBA00022840"/>
    </source>
</evidence>
<dbReference type="SUPFAM" id="SSF55821">
    <property type="entry name" value="YrdC/RibB"/>
    <property type="match status" value="1"/>
</dbReference>
<evidence type="ECO:0000256" key="2">
    <source>
        <dbReference type="ARBA" id="ARBA00007663"/>
    </source>
</evidence>
<comment type="catalytic activity">
    <reaction evidence="10">
        <text>L-threonine + hydrogencarbonate + ATP = L-threonylcarbamoyladenylate + diphosphate + H2O</text>
        <dbReference type="Rhea" id="RHEA:36407"/>
        <dbReference type="ChEBI" id="CHEBI:15377"/>
        <dbReference type="ChEBI" id="CHEBI:17544"/>
        <dbReference type="ChEBI" id="CHEBI:30616"/>
        <dbReference type="ChEBI" id="CHEBI:33019"/>
        <dbReference type="ChEBI" id="CHEBI:57926"/>
        <dbReference type="ChEBI" id="CHEBI:73682"/>
        <dbReference type="EC" id="2.7.7.87"/>
    </reaction>
</comment>
<name>A0A382XGM2_9ZZZZ</name>
<gene>
    <name evidence="12" type="ORF">METZ01_LOCUS422858</name>
</gene>
<dbReference type="HAMAP" id="MF_01852">
    <property type="entry name" value="TsaC"/>
    <property type="match status" value="1"/>
</dbReference>
<dbReference type="GO" id="GO:0000049">
    <property type="term" value="F:tRNA binding"/>
    <property type="evidence" value="ECO:0007669"/>
    <property type="project" value="TreeGrafter"/>
</dbReference>
<evidence type="ECO:0000256" key="8">
    <source>
        <dbReference type="ARBA" id="ARBA00022741"/>
    </source>
</evidence>
<dbReference type="InterPro" id="IPR023535">
    <property type="entry name" value="TC-AMP_synthase"/>
</dbReference>
<keyword evidence="4" id="KW-0963">Cytoplasm</keyword>
<evidence type="ECO:0000256" key="10">
    <source>
        <dbReference type="ARBA" id="ARBA00048366"/>
    </source>
</evidence>